<keyword evidence="1" id="KW-0813">Transport</keyword>
<evidence type="ECO:0000256" key="1">
    <source>
        <dbReference type="ARBA" id="ARBA00022448"/>
    </source>
</evidence>
<dbReference type="Gene3D" id="3.40.50.300">
    <property type="entry name" value="P-loop containing nucleotide triphosphate hydrolases"/>
    <property type="match status" value="1"/>
</dbReference>
<evidence type="ECO:0000256" key="2">
    <source>
        <dbReference type="ARBA" id="ARBA00022475"/>
    </source>
</evidence>
<dbReference type="SUPFAM" id="SSF50331">
    <property type="entry name" value="MOP-like"/>
    <property type="match status" value="1"/>
</dbReference>
<dbReference type="GO" id="GO:0015098">
    <property type="term" value="F:molybdate ion transmembrane transporter activity"/>
    <property type="evidence" value="ECO:0007669"/>
    <property type="project" value="InterPro"/>
</dbReference>
<keyword evidence="6 11" id="KW-0067">ATP-binding</keyword>
<evidence type="ECO:0000256" key="6">
    <source>
        <dbReference type="ARBA" id="ARBA00022840"/>
    </source>
</evidence>
<dbReference type="InterPro" id="IPR008995">
    <property type="entry name" value="Mo/tungstate-bd_C_term_dom"/>
</dbReference>
<protein>
    <submittedName>
        <fullName evidence="11">Molybdenum ABC transporter ATP-binding protein ModC</fullName>
    </submittedName>
</protein>
<name>A0A3B0WPC0_9ZZZZ</name>
<dbReference type="PROSITE" id="PS50893">
    <property type="entry name" value="ABC_TRANSPORTER_2"/>
    <property type="match status" value="1"/>
</dbReference>
<dbReference type="InterPro" id="IPR003439">
    <property type="entry name" value="ABC_transporter-like_ATP-bd"/>
</dbReference>
<keyword evidence="5" id="KW-0547">Nucleotide-binding</keyword>
<evidence type="ECO:0000256" key="3">
    <source>
        <dbReference type="ARBA" id="ARBA00022505"/>
    </source>
</evidence>
<reference evidence="11" key="1">
    <citation type="submission" date="2018-06" db="EMBL/GenBank/DDBJ databases">
        <authorList>
            <person name="Zhirakovskaya E."/>
        </authorList>
    </citation>
    <scope>NUCLEOTIDE SEQUENCE</scope>
</reference>
<dbReference type="GO" id="GO:0005524">
    <property type="term" value="F:ATP binding"/>
    <property type="evidence" value="ECO:0007669"/>
    <property type="project" value="UniProtKB-KW"/>
</dbReference>
<gene>
    <name evidence="11" type="ORF">MNBD_GAMMA11-2771</name>
</gene>
<keyword evidence="3" id="KW-0500">Molybdenum</keyword>
<keyword evidence="8" id="KW-0472">Membrane</keyword>
<organism evidence="11">
    <name type="scientific">hydrothermal vent metagenome</name>
    <dbReference type="NCBI Taxonomy" id="652676"/>
    <lineage>
        <taxon>unclassified sequences</taxon>
        <taxon>metagenomes</taxon>
        <taxon>ecological metagenomes</taxon>
    </lineage>
</organism>
<dbReference type="SUPFAM" id="SSF52540">
    <property type="entry name" value="P-loop containing nucleoside triphosphate hydrolases"/>
    <property type="match status" value="1"/>
</dbReference>
<keyword evidence="7" id="KW-1278">Translocase</keyword>
<evidence type="ECO:0000256" key="5">
    <source>
        <dbReference type="ARBA" id="ARBA00022741"/>
    </source>
</evidence>
<dbReference type="AlphaFoldDB" id="A0A3B0WPC0"/>
<dbReference type="PROSITE" id="PS00211">
    <property type="entry name" value="ABC_TRANSPORTER_1"/>
    <property type="match status" value="1"/>
</dbReference>
<dbReference type="PROSITE" id="PS51866">
    <property type="entry name" value="MOP"/>
    <property type="match status" value="1"/>
</dbReference>
<dbReference type="SMART" id="SM00382">
    <property type="entry name" value="AAA"/>
    <property type="match status" value="1"/>
</dbReference>
<dbReference type="NCBIfam" id="TIGR02142">
    <property type="entry name" value="modC_ABC"/>
    <property type="match status" value="1"/>
</dbReference>
<evidence type="ECO:0000313" key="11">
    <source>
        <dbReference type="EMBL" id="VAW57848.1"/>
    </source>
</evidence>
<evidence type="ECO:0000256" key="4">
    <source>
        <dbReference type="ARBA" id="ARBA00022519"/>
    </source>
</evidence>
<dbReference type="GO" id="GO:0140359">
    <property type="term" value="F:ABC-type transporter activity"/>
    <property type="evidence" value="ECO:0007669"/>
    <property type="project" value="InterPro"/>
</dbReference>
<evidence type="ECO:0000256" key="8">
    <source>
        <dbReference type="ARBA" id="ARBA00023136"/>
    </source>
</evidence>
<proteinExistence type="predicted"/>
<dbReference type="InterPro" id="IPR005116">
    <property type="entry name" value="Transp-assoc_OB_typ1"/>
</dbReference>
<dbReference type="InterPro" id="IPR017871">
    <property type="entry name" value="ABC_transporter-like_CS"/>
</dbReference>
<evidence type="ECO:0000256" key="7">
    <source>
        <dbReference type="ARBA" id="ARBA00022967"/>
    </source>
</evidence>
<dbReference type="Pfam" id="PF00005">
    <property type="entry name" value="ABC_tran"/>
    <property type="match status" value="1"/>
</dbReference>
<dbReference type="InterPro" id="IPR004606">
    <property type="entry name" value="Mop_domain"/>
</dbReference>
<evidence type="ECO:0000259" key="10">
    <source>
        <dbReference type="PROSITE" id="PS51866"/>
    </source>
</evidence>
<sequence length="356" mass="39810">MKVRYKKQLGNFTLDVNFDLPDQGVSVLFGPSGGGKSSLLNLIAGLDSEADIAQFKLKQTVYDDTESKTRLKPWQRKVAYVFQDHRLFPHITVRENILFGYKRRNEGQSVDQVVETFKISELLNHYPQHLSGGQKQRVAMARALLYSPDLLILDEPLAALDYNARQEIIPFIECIPEQLSIPIIYVSHDIKEVLRLADYIVVIDQGKIIETGDIAALCVNQPLLTRQEGASFILEGEVIKIIEDDGLLQVKCDQTDIYFSDHSAGKNVKPKQRLRILIHAKDVSLCLSPPTDSSILNCVPVEIIKFEADIKGGLRVSASLGEQKVVAAISRRSARLLNLAPGKKMYAQFKATAIIK</sequence>
<dbReference type="PANTHER" id="PTHR43514:SF4">
    <property type="entry name" value="ABC TRANSPORTER I FAMILY MEMBER 10"/>
    <property type="match status" value="1"/>
</dbReference>
<dbReference type="Gene3D" id="2.40.50.100">
    <property type="match status" value="1"/>
</dbReference>
<dbReference type="Pfam" id="PF03459">
    <property type="entry name" value="TOBE"/>
    <property type="match status" value="1"/>
</dbReference>
<dbReference type="InterPro" id="IPR027417">
    <property type="entry name" value="P-loop_NTPase"/>
</dbReference>
<dbReference type="InterPro" id="IPR011868">
    <property type="entry name" value="ModC_ABC_ATP-bd"/>
</dbReference>
<dbReference type="PANTHER" id="PTHR43514">
    <property type="entry name" value="ABC TRANSPORTER I FAMILY MEMBER 10"/>
    <property type="match status" value="1"/>
</dbReference>
<keyword evidence="4" id="KW-0997">Cell inner membrane</keyword>
<evidence type="ECO:0000259" key="9">
    <source>
        <dbReference type="PROSITE" id="PS50893"/>
    </source>
</evidence>
<keyword evidence="2" id="KW-1003">Cell membrane</keyword>
<dbReference type="InterPro" id="IPR003593">
    <property type="entry name" value="AAA+_ATPase"/>
</dbReference>
<dbReference type="GO" id="GO:0016887">
    <property type="term" value="F:ATP hydrolysis activity"/>
    <property type="evidence" value="ECO:0007669"/>
    <property type="project" value="InterPro"/>
</dbReference>
<feature type="domain" description="Mop" evidence="10">
    <location>
        <begin position="292"/>
        <end position="356"/>
    </location>
</feature>
<accession>A0A3B0WPC0</accession>
<dbReference type="InterPro" id="IPR050334">
    <property type="entry name" value="Molybdenum_import_ModC"/>
</dbReference>
<dbReference type="EMBL" id="UOFG01000002">
    <property type="protein sequence ID" value="VAW57848.1"/>
    <property type="molecule type" value="Genomic_DNA"/>
</dbReference>
<dbReference type="GO" id="GO:0016020">
    <property type="term" value="C:membrane"/>
    <property type="evidence" value="ECO:0007669"/>
    <property type="project" value="InterPro"/>
</dbReference>
<feature type="domain" description="ABC transporter" evidence="9">
    <location>
        <begin position="3"/>
        <end position="230"/>
    </location>
</feature>